<comment type="subcellular location">
    <subcellularLocation>
        <location evidence="1">Cytoplasm</location>
    </subcellularLocation>
</comment>
<dbReference type="InterPro" id="IPR008988">
    <property type="entry name" value="Transcriptional_repressor_C"/>
</dbReference>
<dbReference type="InterPro" id="IPR036388">
    <property type="entry name" value="WH-like_DNA-bd_sf"/>
</dbReference>
<feature type="domain" description="Iron dependent repressor metal binding and dimerisation" evidence="14">
    <location>
        <begin position="83"/>
        <end position="151"/>
    </location>
</feature>
<evidence type="ECO:0000259" key="14">
    <source>
        <dbReference type="Pfam" id="PF02742"/>
    </source>
</evidence>
<dbReference type="Proteomes" id="UP000280307">
    <property type="component" value="Unassembled WGS sequence"/>
</dbReference>
<keyword evidence="10" id="KW-0464">Manganese</keyword>
<evidence type="ECO:0000313" key="15">
    <source>
        <dbReference type="EMBL" id="RRR71761.1"/>
    </source>
</evidence>
<comment type="subunit">
    <text evidence="3">Homodimer.</text>
</comment>
<feature type="compositionally biased region" description="Basic residues" evidence="12">
    <location>
        <begin position="7"/>
        <end position="16"/>
    </location>
</feature>
<dbReference type="SMART" id="SM00529">
    <property type="entry name" value="HTH_DTXR"/>
    <property type="match status" value="1"/>
</dbReference>
<dbReference type="GO" id="GO:0003677">
    <property type="term" value="F:DNA binding"/>
    <property type="evidence" value="ECO:0007669"/>
    <property type="project" value="UniProtKB-KW"/>
</dbReference>
<name>A0A426TZI9_9CHLR</name>
<dbReference type="AlphaFoldDB" id="A0A426TZI9"/>
<proteinExistence type="inferred from homology"/>
<dbReference type="GO" id="GO:0046914">
    <property type="term" value="F:transition metal ion binding"/>
    <property type="evidence" value="ECO:0007669"/>
    <property type="project" value="InterPro"/>
</dbReference>
<evidence type="ECO:0000313" key="16">
    <source>
        <dbReference type="Proteomes" id="UP000280307"/>
    </source>
</evidence>
<dbReference type="SUPFAM" id="SSF46785">
    <property type="entry name" value="Winged helix' DNA-binding domain"/>
    <property type="match status" value="1"/>
</dbReference>
<feature type="domain" description="HTH dtxR-type" evidence="13">
    <location>
        <begin position="25"/>
        <end position="73"/>
    </location>
</feature>
<dbReference type="PANTHER" id="PTHR33238">
    <property type="entry name" value="IRON (METAL) DEPENDENT REPRESSOR, DTXR FAMILY"/>
    <property type="match status" value="1"/>
</dbReference>
<dbReference type="Gene3D" id="1.10.60.10">
    <property type="entry name" value="Iron dependent repressor, metal binding and dimerisation domain"/>
    <property type="match status" value="1"/>
</dbReference>
<evidence type="ECO:0000256" key="6">
    <source>
        <dbReference type="ARBA" id="ARBA00023015"/>
    </source>
</evidence>
<dbReference type="InterPro" id="IPR022687">
    <property type="entry name" value="HTH_DTXR"/>
</dbReference>
<dbReference type="GO" id="GO:0046983">
    <property type="term" value="F:protein dimerization activity"/>
    <property type="evidence" value="ECO:0007669"/>
    <property type="project" value="InterPro"/>
</dbReference>
<keyword evidence="6" id="KW-0805">Transcription regulation</keyword>
<dbReference type="InterPro" id="IPR036421">
    <property type="entry name" value="Fe_dep_repressor_sf"/>
</dbReference>
<dbReference type="Gene3D" id="1.10.10.10">
    <property type="entry name" value="Winged helix-like DNA-binding domain superfamily/Winged helix DNA-binding domain"/>
    <property type="match status" value="1"/>
</dbReference>
<organism evidence="15 16">
    <name type="scientific">Candidatus Viridilinea halotolerans</name>
    <dbReference type="NCBI Taxonomy" id="2491704"/>
    <lineage>
        <taxon>Bacteria</taxon>
        <taxon>Bacillati</taxon>
        <taxon>Chloroflexota</taxon>
        <taxon>Chloroflexia</taxon>
        <taxon>Chloroflexales</taxon>
        <taxon>Chloroflexineae</taxon>
        <taxon>Oscillochloridaceae</taxon>
        <taxon>Candidatus Viridilinea</taxon>
    </lineage>
</organism>
<sequence>MAEIVAKHVHPRQRRRAGSDGPTHKERDYLEIIYYLLQRDEPVIAAHVARWLSLQPPTVSHALQEMEKKAYIQRDDRGEIALTTHGLELAEMIIRRHRLLERFLADVVGLPWSTVHEEAVLLEHALSPLLEDRITQLLDDATTCPHGNPIPGSLAVYAGTTRLDRAVAGTLFTIRRIEEEAEERTEFLRYLEAQRLLPGNQFFIPDASPAYGITLRSCNRDMTVSPEVAAFIWGDCAAIDQGA</sequence>
<accession>A0A426TZI9</accession>
<keyword evidence="9" id="KW-0804">Transcription</keyword>
<dbReference type="Pfam" id="PF01325">
    <property type="entry name" value="Fe_dep_repress"/>
    <property type="match status" value="1"/>
</dbReference>
<dbReference type="Pfam" id="PF02742">
    <property type="entry name" value="Fe_dep_repr_C"/>
    <property type="match status" value="1"/>
</dbReference>
<evidence type="ECO:0000256" key="9">
    <source>
        <dbReference type="ARBA" id="ARBA00023163"/>
    </source>
</evidence>
<evidence type="ECO:0000256" key="3">
    <source>
        <dbReference type="ARBA" id="ARBA00011738"/>
    </source>
</evidence>
<comment type="similarity">
    <text evidence="2">Belongs to the DtxR/MntR family.</text>
</comment>
<dbReference type="InterPro" id="IPR001367">
    <property type="entry name" value="Fe_dep_repressor"/>
</dbReference>
<evidence type="ECO:0000256" key="7">
    <source>
        <dbReference type="ARBA" id="ARBA00023125"/>
    </source>
</evidence>
<dbReference type="GO" id="GO:0003700">
    <property type="term" value="F:DNA-binding transcription factor activity"/>
    <property type="evidence" value="ECO:0007669"/>
    <property type="project" value="InterPro"/>
</dbReference>
<evidence type="ECO:0000256" key="8">
    <source>
        <dbReference type="ARBA" id="ARBA00023159"/>
    </source>
</evidence>
<keyword evidence="4" id="KW-0963">Cytoplasm</keyword>
<evidence type="ECO:0000256" key="1">
    <source>
        <dbReference type="ARBA" id="ARBA00004496"/>
    </source>
</evidence>
<reference evidence="15 16" key="1">
    <citation type="submission" date="2018-12" db="EMBL/GenBank/DDBJ databases">
        <title>Genome Sequence of Candidatus Viridilinea halotolerans isolated from saline sulfide-rich spring.</title>
        <authorList>
            <person name="Grouzdev D.S."/>
            <person name="Burganskaya E.I."/>
            <person name="Krutkina M.S."/>
            <person name="Sukhacheva M.V."/>
            <person name="Gorlenko V.M."/>
        </authorList>
    </citation>
    <scope>NUCLEOTIDE SEQUENCE [LARGE SCALE GENOMIC DNA]</scope>
    <source>
        <strain evidence="15">Chok-6</strain>
    </source>
</reference>
<evidence type="ECO:0000256" key="11">
    <source>
        <dbReference type="ARBA" id="ARBA00032593"/>
    </source>
</evidence>
<dbReference type="PANTHER" id="PTHR33238:SF11">
    <property type="entry name" value="TRANSCRIPTIONAL REGULATOR MNTR"/>
    <property type="match status" value="1"/>
</dbReference>
<evidence type="ECO:0000256" key="12">
    <source>
        <dbReference type="SAM" id="MobiDB-lite"/>
    </source>
</evidence>
<dbReference type="InterPro" id="IPR022689">
    <property type="entry name" value="Iron_dep_repressor"/>
</dbReference>
<dbReference type="EMBL" id="RSAS01000430">
    <property type="protein sequence ID" value="RRR71761.1"/>
    <property type="molecule type" value="Genomic_DNA"/>
</dbReference>
<comment type="caution">
    <text evidence="15">The sequence shown here is derived from an EMBL/GenBank/DDBJ whole genome shotgun (WGS) entry which is preliminary data.</text>
</comment>
<keyword evidence="8" id="KW-0010">Activator</keyword>
<dbReference type="GO" id="GO:0005737">
    <property type="term" value="C:cytoplasm"/>
    <property type="evidence" value="ECO:0007669"/>
    <property type="project" value="UniProtKB-SubCell"/>
</dbReference>
<evidence type="ECO:0000256" key="10">
    <source>
        <dbReference type="ARBA" id="ARBA00023211"/>
    </source>
</evidence>
<protein>
    <recommendedName>
        <fullName evidence="11">Manganese transport regulator</fullName>
    </recommendedName>
</protein>
<gene>
    <name evidence="15" type="ORF">EI684_11070</name>
</gene>
<dbReference type="SUPFAM" id="SSF47979">
    <property type="entry name" value="Iron-dependent repressor protein, dimerization domain"/>
    <property type="match status" value="1"/>
</dbReference>
<dbReference type="SUPFAM" id="SSF50037">
    <property type="entry name" value="C-terminal domain of transcriptional repressors"/>
    <property type="match status" value="1"/>
</dbReference>
<evidence type="ECO:0000256" key="2">
    <source>
        <dbReference type="ARBA" id="ARBA00007871"/>
    </source>
</evidence>
<evidence type="ECO:0000256" key="5">
    <source>
        <dbReference type="ARBA" id="ARBA00022491"/>
    </source>
</evidence>
<keyword evidence="7" id="KW-0238">DNA-binding</keyword>
<dbReference type="InterPro" id="IPR036390">
    <property type="entry name" value="WH_DNA-bd_sf"/>
</dbReference>
<evidence type="ECO:0000256" key="4">
    <source>
        <dbReference type="ARBA" id="ARBA00022490"/>
    </source>
</evidence>
<evidence type="ECO:0000259" key="13">
    <source>
        <dbReference type="Pfam" id="PF01325"/>
    </source>
</evidence>
<feature type="region of interest" description="Disordered" evidence="12">
    <location>
        <begin position="1"/>
        <end position="23"/>
    </location>
</feature>
<dbReference type="InterPro" id="IPR050536">
    <property type="entry name" value="DtxR_MntR_Metal-Reg"/>
</dbReference>
<keyword evidence="5" id="KW-0678">Repressor</keyword>